<comment type="caution">
    <text evidence="2">The sequence shown here is derived from an EMBL/GenBank/DDBJ whole genome shotgun (WGS) entry which is preliminary data.</text>
</comment>
<keyword evidence="3" id="KW-1185">Reference proteome</keyword>
<dbReference type="Proteomes" id="UP000811844">
    <property type="component" value="Unassembled WGS sequence"/>
</dbReference>
<gene>
    <name evidence="2" type="ORF">G3R48_07345</name>
</gene>
<dbReference type="RefSeq" id="WP_153663746.1">
    <property type="nucleotide sequence ID" value="NZ_JAAIKR010000005.1"/>
</dbReference>
<reference evidence="2 3" key="1">
    <citation type="submission" date="2020-02" db="EMBL/GenBank/DDBJ databases">
        <title>Shewanella WXL01 sp. nov., a marine bacterium isolated from green algae in Luhuitou Fringing Reef (Northern South China Sea).</title>
        <authorList>
            <person name="Wang X."/>
        </authorList>
    </citation>
    <scope>NUCLEOTIDE SEQUENCE [LARGE SCALE GENOMIC DNA]</scope>
    <source>
        <strain evidence="2 3">MCCC 1A01895</strain>
    </source>
</reference>
<accession>A0ABS5I287</accession>
<feature type="chain" id="PRO_5045246000" evidence="1">
    <location>
        <begin position="21"/>
        <end position="131"/>
    </location>
</feature>
<sequence>MKLRIFALVFGIGSSFALQAQDKAVEGFTAELIECASYYQISSDAIAGMNAPQMQAVGQRLAASADTAIEISSQYMSKEALTKALHTQKQAHMEKIANANVGVLMREYKESCKKIVDNPQKRLDYWVMSTM</sequence>
<evidence type="ECO:0000313" key="3">
    <source>
        <dbReference type="Proteomes" id="UP000811844"/>
    </source>
</evidence>
<proteinExistence type="predicted"/>
<feature type="signal peptide" evidence="1">
    <location>
        <begin position="1"/>
        <end position="20"/>
    </location>
</feature>
<organism evidence="2 3">
    <name type="scientific">Shewanella intestini</name>
    <dbReference type="NCBI Taxonomy" id="2017544"/>
    <lineage>
        <taxon>Bacteria</taxon>
        <taxon>Pseudomonadati</taxon>
        <taxon>Pseudomonadota</taxon>
        <taxon>Gammaproteobacteria</taxon>
        <taxon>Alteromonadales</taxon>
        <taxon>Shewanellaceae</taxon>
        <taxon>Shewanella</taxon>
    </lineage>
</organism>
<dbReference type="EMBL" id="JAAIKR010000005">
    <property type="protein sequence ID" value="MBR9727799.1"/>
    <property type="molecule type" value="Genomic_DNA"/>
</dbReference>
<evidence type="ECO:0000313" key="2">
    <source>
        <dbReference type="EMBL" id="MBR9727799.1"/>
    </source>
</evidence>
<keyword evidence="1" id="KW-0732">Signal</keyword>
<evidence type="ECO:0000256" key="1">
    <source>
        <dbReference type="SAM" id="SignalP"/>
    </source>
</evidence>
<protein>
    <submittedName>
        <fullName evidence="2">Uncharacterized protein</fullName>
    </submittedName>
</protein>
<name>A0ABS5I287_9GAMM</name>